<dbReference type="RefSeq" id="WP_221861673.1">
    <property type="nucleotide sequence ID" value="NZ_JAIKTU010000010.1"/>
</dbReference>
<gene>
    <name evidence="2" type="ORF">K5V21_13310</name>
</gene>
<protein>
    <submittedName>
        <fullName evidence="2">Uncharacterized protein</fullName>
    </submittedName>
</protein>
<reference evidence="2 3" key="1">
    <citation type="journal article" date="2021" name="Cell Host Microbe">
        <title>in vivo commensal control of Clostridioides difficile virulence.</title>
        <authorList>
            <person name="Girinathan B.P."/>
            <person name="Dibenedetto N."/>
            <person name="Worley J.N."/>
            <person name="Peltier J."/>
            <person name="Arrieta-Ortiz M.L."/>
            <person name="Rupa Christinal Immanuel S."/>
            <person name="Lavin R."/>
            <person name="Delaney M.L."/>
            <person name="Cummins C."/>
            <person name="Hoffmann M."/>
            <person name="Luo Y."/>
            <person name="Gonzalez-Escalona N."/>
            <person name="Allard M."/>
            <person name="Onderdonk A.B."/>
            <person name="Gerber G.K."/>
            <person name="Sonenshein A.L."/>
            <person name="Baliga N."/>
            <person name="Dupuy B."/>
            <person name="Bry L."/>
        </authorList>
    </citation>
    <scope>NUCLEOTIDE SEQUENCE [LARGE SCALE GENOMIC DNA]</scope>
    <source>
        <strain evidence="2 3">DSM 599</strain>
    </source>
</reference>
<keyword evidence="1" id="KW-0812">Transmembrane</keyword>
<keyword evidence="3" id="KW-1185">Reference proteome</keyword>
<sequence length="73" mass="7938">MAKNLPNEIAVQVSSTGQVLNTMPKFAFVLLIPAVLLIINIYSIMIRKDISAKATIASVIVFSGNIFLLFINS</sequence>
<proteinExistence type="predicted"/>
<feature type="transmembrane region" description="Helical" evidence="1">
    <location>
        <begin position="52"/>
        <end position="71"/>
    </location>
</feature>
<dbReference type="EMBL" id="JAIKTU010000010">
    <property type="protein sequence ID" value="MBY0756427.1"/>
    <property type="molecule type" value="Genomic_DNA"/>
</dbReference>
<evidence type="ECO:0000313" key="3">
    <source>
        <dbReference type="Proteomes" id="UP001299068"/>
    </source>
</evidence>
<accession>A0ABS7L0Q7</accession>
<organism evidence="2 3">
    <name type="scientific">Clostridium sardiniense</name>
    <name type="common">Clostridium absonum</name>
    <dbReference type="NCBI Taxonomy" id="29369"/>
    <lineage>
        <taxon>Bacteria</taxon>
        <taxon>Bacillati</taxon>
        <taxon>Bacillota</taxon>
        <taxon>Clostridia</taxon>
        <taxon>Eubacteriales</taxon>
        <taxon>Clostridiaceae</taxon>
        <taxon>Clostridium</taxon>
    </lineage>
</organism>
<keyword evidence="1" id="KW-1133">Transmembrane helix</keyword>
<keyword evidence="1" id="KW-0472">Membrane</keyword>
<evidence type="ECO:0000313" key="2">
    <source>
        <dbReference type="EMBL" id="MBY0756427.1"/>
    </source>
</evidence>
<comment type="caution">
    <text evidence="2">The sequence shown here is derived from an EMBL/GenBank/DDBJ whole genome shotgun (WGS) entry which is preliminary data.</text>
</comment>
<name>A0ABS7L0Q7_CLOSR</name>
<evidence type="ECO:0000256" key="1">
    <source>
        <dbReference type="SAM" id="Phobius"/>
    </source>
</evidence>
<feature type="transmembrane region" description="Helical" evidence="1">
    <location>
        <begin position="26"/>
        <end position="45"/>
    </location>
</feature>
<dbReference type="Proteomes" id="UP001299068">
    <property type="component" value="Unassembled WGS sequence"/>
</dbReference>